<protein>
    <submittedName>
        <fullName evidence="5">Tyrosine-type recombinase/integrase</fullName>
    </submittedName>
</protein>
<dbReference type="Gene3D" id="1.10.150.130">
    <property type="match status" value="1"/>
</dbReference>
<dbReference type="Gene3D" id="1.10.443.10">
    <property type="entry name" value="Intergrase catalytic core"/>
    <property type="match status" value="1"/>
</dbReference>
<evidence type="ECO:0000256" key="3">
    <source>
        <dbReference type="ARBA" id="ARBA00023125"/>
    </source>
</evidence>
<dbReference type="InterPro" id="IPR010998">
    <property type="entry name" value="Integrase_recombinase_N"/>
</dbReference>
<dbReference type="SUPFAM" id="SSF56349">
    <property type="entry name" value="DNA breaking-rejoining enzymes"/>
    <property type="match status" value="1"/>
</dbReference>
<keyword evidence="4" id="KW-0233">DNA recombination</keyword>
<dbReference type="RefSeq" id="WP_154617563.1">
    <property type="nucleotide sequence ID" value="NZ_WLXE01000007.1"/>
</dbReference>
<dbReference type="PANTHER" id="PTHR30629">
    <property type="entry name" value="PROPHAGE INTEGRASE"/>
    <property type="match status" value="1"/>
</dbReference>
<gene>
    <name evidence="5" type="ORF">GKS16_06135</name>
</gene>
<evidence type="ECO:0000313" key="5">
    <source>
        <dbReference type="EMBL" id="MTD01845.1"/>
    </source>
</evidence>
<dbReference type="Pfam" id="PF00589">
    <property type="entry name" value="Phage_integrase"/>
    <property type="match status" value="1"/>
</dbReference>
<keyword evidence="3" id="KW-0238">DNA-binding</keyword>
<evidence type="ECO:0000313" key="6">
    <source>
        <dbReference type="Proteomes" id="UP000483839"/>
    </source>
</evidence>
<dbReference type="Pfam" id="PF14659">
    <property type="entry name" value="Phage_int_SAM_3"/>
    <property type="match status" value="1"/>
</dbReference>
<dbReference type="GO" id="GO:0003677">
    <property type="term" value="F:DNA binding"/>
    <property type="evidence" value="ECO:0007669"/>
    <property type="project" value="UniProtKB-KW"/>
</dbReference>
<evidence type="ECO:0000256" key="4">
    <source>
        <dbReference type="ARBA" id="ARBA00023172"/>
    </source>
</evidence>
<dbReference type="EMBL" id="WLXI01000043">
    <property type="protein sequence ID" value="MTD01845.1"/>
    <property type="molecule type" value="Genomic_DNA"/>
</dbReference>
<dbReference type="PANTHER" id="PTHR30629:SF2">
    <property type="entry name" value="PROPHAGE INTEGRASE INTS-RELATED"/>
    <property type="match status" value="1"/>
</dbReference>
<dbReference type="GO" id="GO:0006310">
    <property type="term" value="P:DNA recombination"/>
    <property type="evidence" value="ECO:0007669"/>
    <property type="project" value="UniProtKB-KW"/>
</dbReference>
<evidence type="ECO:0000256" key="2">
    <source>
        <dbReference type="ARBA" id="ARBA00022908"/>
    </source>
</evidence>
<dbReference type="Proteomes" id="UP000483839">
    <property type="component" value="Unassembled WGS sequence"/>
</dbReference>
<dbReference type="PROSITE" id="PS51898">
    <property type="entry name" value="TYR_RECOMBINASE"/>
    <property type="match status" value="1"/>
</dbReference>
<comment type="caution">
    <text evidence="5">The sequence shown here is derived from an EMBL/GenBank/DDBJ whole genome shotgun (WGS) entry which is preliminary data.</text>
</comment>
<accession>A0A6L6G8P2</accession>
<evidence type="ECO:0000256" key="1">
    <source>
        <dbReference type="ARBA" id="ARBA00008857"/>
    </source>
</evidence>
<dbReference type="InterPro" id="IPR050808">
    <property type="entry name" value="Phage_Integrase"/>
</dbReference>
<dbReference type="InterPro" id="IPR013762">
    <property type="entry name" value="Integrase-like_cat_sf"/>
</dbReference>
<dbReference type="InterPro" id="IPR028259">
    <property type="entry name" value="AP2-like_int_N"/>
</dbReference>
<organism evidence="5 6">
    <name type="scientific">Streptococcus uberis</name>
    <dbReference type="NCBI Taxonomy" id="1349"/>
    <lineage>
        <taxon>Bacteria</taxon>
        <taxon>Bacillati</taxon>
        <taxon>Bacillota</taxon>
        <taxon>Bacilli</taxon>
        <taxon>Lactobacillales</taxon>
        <taxon>Streptococcaceae</taxon>
        <taxon>Streptococcus</taxon>
    </lineage>
</organism>
<dbReference type="InterPro" id="IPR004107">
    <property type="entry name" value="Integrase_SAM-like_N"/>
</dbReference>
<comment type="similarity">
    <text evidence="1">Belongs to the 'phage' integrase family.</text>
</comment>
<sequence>MIKKYTKKDGTTAYKLNAYLGVDPMTGKQVRTTRQGFKTIKEAKRAEVKLVEDFQRQGAWKNNDRTTFDEVAKMWFEQYKTTVRESTYTTTYHYYASKIDPEIGSQSINKISVMTCQKLINKLSQFAPYSSYISIMNRIFKFAMHISIIDTNPLDRTIRAKSSHIPKSDTKINYYTKPELNLFLEKAKEIYGIDMVLFFRILAYGGLRNGEALVLEESDFDFKNNTISISKTYARNQKGATTNKPKTKKSKRVISMDVETMQLAKEYISKSIKPLHGSFRLFTVTPVAITYRAKKVAKEAGIRVISPHGFRHTHASILFEAGIEPKIIQERLGHAKISMTLDLYTHLNKKQTDNVADQFAEFMVS</sequence>
<proteinExistence type="inferred from homology"/>
<dbReference type="GO" id="GO:0015074">
    <property type="term" value="P:DNA integration"/>
    <property type="evidence" value="ECO:0007669"/>
    <property type="project" value="UniProtKB-KW"/>
</dbReference>
<dbReference type="InterPro" id="IPR002104">
    <property type="entry name" value="Integrase_catalytic"/>
</dbReference>
<keyword evidence="2" id="KW-0229">DNA integration</keyword>
<dbReference type="AlphaFoldDB" id="A0A6L6G8P2"/>
<dbReference type="Pfam" id="PF14657">
    <property type="entry name" value="Arm-DNA-bind_4"/>
    <property type="match status" value="1"/>
</dbReference>
<dbReference type="InterPro" id="IPR011010">
    <property type="entry name" value="DNA_brk_join_enz"/>
</dbReference>
<name>A0A6L6G8P2_STRUB</name>
<reference evidence="5 6" key="1">
    <citation type="submission" date="2019-11" db="EMBL/GenBank/DDBJ databases">
        <title>Streptococcus uberis isolated from clinical mastitis cases on a southeastern Queensland dairy.</title>
        <authorList>
            <person name="Workentine M.L."/>
            <person name="Price R."/>
            <person name="Olchowy T."/>
        </authorList>
    </citation>
    <scope>NUCLEOTIDE SEQUENCE [LARGE SCALE GENOMIC DNA]</scope>
    <source>
        <strain evidence="5 6">OLC4459-A17</strain>
    </source>
</reference>
<dbReference type="CDD" id="cd01189">
    <property type="entry name" value="INT_ICEBs1_C_like"/>
    <property type="match status" value="1"/>
</dbReference>